<protein>
    <submittedName>
        <fullName evidence="5">PAS sensor histidine kinase</fullName>
    </submittedName>
</protein>
<evidence type="ECO:0000256" key="3">
    <source>
        <dbReference type="ARBA" id="ARBA00022991"/>
    </source>
</evidence>
<proteinExistence type="predicted"/>
<dbReference type="CDD" id="cd00130">
    <property type="entry name" value="PAS"/>
    <property type="match status" value="1"/>
</dbReference>
<reference evidence="5 6" key="1">
    <citation type="journal article" date="2013" name="PLoS ONE">
        <title>Assembly-driven community genomics of a hypersaline microbial ecosystem.</title>
        <authorList>
            <person name="Podell S."/>
            <person name="Ugalde J.A."/>
            <person name="Narasingarao P."/>
            <person name="Banfield J.F."/>
            <person name="Heidelberg K.B."/>
            <person name="Allen E.E."/>
        </authorList>
    </citation>
    <scope>NUCLEOTIDE SEQUENCE [LARGE SCALE GENOMIC DNA]</scope>
    <source>
        <strain evidence="6">J07HQW1</strain>
    </source>
</reference>
<evidence type="ECO:0000313" key="5">
    <source>
        <dbReference type="EMBL" id="ERG91117.1"/>
    </source>
</evidence>
<dbReference type="InterPro" id="IPR000014">
    <property type="entry name" value="PAS"/>
</dbReference>
<dbReference type="SUPFAM" id="SSF55785">
    <property type="entry name" value="PYP-like sensor domain (PAS domain)"/>
    <property type="match status" value="1"/>
</dbReference>
<dbReference type="Proteomes" id="UP000030649">
    <property type="component" value="Unassembled WGS sequence"/>
</dbReference>
<organism evidence="5 6">
    <name type="scientific">Haloquadratum walsbyi J07HQW1</name>
    <dbReference type="NCBI Taxonomy" id="1238424"/>
    <lineage>
        <taxon>Archaea</taxon>
        <taxon>Methanobacteriati</taxon>
        <taxon>Methanobacteriota</taxon>
        <taxon>Stenosarchaea group</taxon>
        <taxon>Halobacteria</taxon>
        <taxon>Halobacteriales</taxon>
        <taxon>Haloferacaceae</taxon>
        <taxon>Haloquadratum</taxon>
    </lineage>
</organism>
<sequence>MRQSILRNQLIAAIKSDREGFQQDLSELMSASHLDGINQELLEDGVDNFVSDNTENTHVREMMLQWRLRVLDNIQFGLTLTGPTYEDNPIRYANQTFQERTGYHLSQLRGSNPRILQGPITESSAVDTLREATQIWEPVTVTLWNYRRDGTPFRSRLSVTPLRRNDGMITHWLGVQAVVDSSAERS</sequence>
<evidence type="ECO:0000256" key="2">
    <source>
        <dbReference type="ARBA" id="ARBA00022643"/>
    </source>
</evidence>
<gene>
    <name evidence="5" type="ORF">J07HQW1_01149</name>
</gene>
<keyword evidence="5" id="KW-0418">Kinase</keyword>
<dbReference type="STRING" id="1238424.J07HQW1_01149"/>
<dbReference type="GO" id="GO:0016301">
    <property type="term" value="F:kinase activity"/>
    <property type="evidence" value="ECO:0007669"/>
    <property type="project" value="UniProtKB-KW"/>
</dbReference>
<keyword evidence="3" id="KW-0157">Chromophore</keyword>
<evidence type="ECO:0000256" key="1">
    <source>
        <dbReference type="ARBA" id="ARBA00022630"/>
    </source>
</evidence>
<dbReference type="NCBIfam" id="TIGR00229">
    <property type="entry name" value="sensory_box"/>
    <property type="match status" value="1"/>
</dbReference>
<accession>U1PC16</accession>
<dbReference type="HOGENOM" id="CLU_119849_0_0_2"/>
<evidence type="ECO:0000313" key="6">
    <source>
        <dbReference type="Proteomes" id="UP000030649"/>
    </source>
</evidence>
<dbReference type="EMBL" id="KE356560">
    <property type="protein sequence ID" value="ERG91117.1"/>
    <property type="molecule type" value="Genomic_DNA"/>
</dbReference>
<keyword evidence="5" id="KW-0808">Transferase</keyword>
<name>U1PC16_9EURY</name>
<dbReference type="InterPro" id="IPR035965">
    <property type="entry name" value="PAS-like_dom_sf"/>
</dbReference>
<dbReference type="Pfam" id="PF13426">
    <property type="entry name" value="PAS_9"/>
    <property type="match status" value="1"/>
</dbReference>
<dbReference type="PANTHER" id="PTHR47429">
    <property type="entry name" value="PROTEIN TWIN LOV 1"/>
    <property type="match status" value="1"/>
</dbReference>
<evidence type="ECO:0000259" key="4">
    <source>
        <dbReference type="Pfam" id="PF13426"/>
    </source>
</evidence>
<keyword evidence="1" id="KW-0285">Flavoprotein</keyword>
<dbReference type="Gene3D" id="3.30.450.20">
    <property type="entry name" value="PAS domain"/>
    <property type="match status" value="1"/>
</dbReference>
<feature type="domain" description="PAS" evidence="4">
    <location>
        <begin position="84"/>
        <end position="174"/>
    </location>
</feature>
<dbReference type="PANTHER" id="PTHR47429:SF2">
    <property type="entry name" value="PROTEIN TWIN LOV 1"/>
    <property type="match status" value="1"/>
</dbReference>
<dbReference type="AlphaFoldDB" id="U1PC16"/>
<keyword evidence="2" id="KW-0288">FMN</keyword>